<dbReference type="AlphaFoldDB" id="A0A916ULF4"/>
<gene>
    <name evidence="1" type="ORF">GCM10011396_25250</name>
</gene>
<evidence type="ECO:0000313" key="1">
    <source>
        <dbReference type="EMBL" id="GGC77005.1"/>
    </source>
</evidence>
<dbReference type="EMBL" id="BMED01000002">
    <property type="protein sequence ID" value="GGC77005.1"/>
    <property type="molecule type" value="Genomic_DNA"/>
</dbReference>
<name>A0A916ULF4_9BURK</name>
<reference evidence="1" key="1">
    <citation type="journal article" date="2014" name="Int. J. Syst. Evol. Microbiol.">
        <title>Complete genome sequence of Corynebacterium casei LMG S-19264T (=DSM 44701T), isolated from a smear-ripened cheese.</title>
        <authorList>
            <consortium name="US DOE Joint Genome Institute (JGI-PGF)"/>
            <person name="Walter F."/>
            <person name="Albersmeier A."/>
            <person name="Kalinowski J."/>
            <person name="Ruckert C."/>
        </authorList>
    </citation>
    <scope>NUCLEOTIDE SEQUENCE</scope>
    <source>
        <strain evidence="1">CGMCC 1.10998</strain>
    </source>
</reference>
<proteinExistence type="predicted"/>
<organism evidence="1 2">
    <name type="scientific">Undibacterium terreum</name>
    <dbReference type="NCBI Taxonomy" id="1224302"/>
    <lineage>
        <taxon>Bacteria</taxon>
        <taxon>Pseudomonadati</taxon>
        <taxon>Pseudomonadota</taxon>
        <taxon>Betaproteobacteria</taxon>
        <taxon>Burkholderiales</taxon>
        <taxon>Oxalobacteraceae</taxon>
        <taxon>Undibacterium</taxon>
    </lineage>
</organism>
<reference evidence="1" key="2">
    <citation type="submission" date="2020-09" db="EMBL/GenBank/DDBJ databases">
        <authorList>
            <person name="Sun Q."/>
            <person name="Zhou Y."/>
        </authorList>
    </citation>
    <scope>NUCLEOTIDE SEQUENCE</scope>
    <source>
        <strain evidence="1">CGMCC 1.10998</strain>
    </source>
</reference>
<evidence type="ECO:0000313" key="2">
    <source>
        <dbReference type="Proteomes" id="UP000637423"/>
    </source>
</evidence>
<dbReference type="RefSeq" id="WP_188566387.1">
    <property type="nucleotide sequence ID" value="NZ_BMED01000002.1"/>
</dbReference>
<protein>
    <submittedName>
        <fullName evidence="1">Uncharacterized protein</fullName>
    </submittedName>
</protein>
<accession>A0A916ULF4</accession>
<dbReference type="Proteomes" id="UP000637423">
    <property type="component" value="Unassembled WGS sequence"/>
</dbReference>
<sequence>MRPYAKITPTFWIGGTGRQLRHRGYHAQLLALYLMSCPLSNMAGQC</sequence>
<comment type="caution">
    <text evidence="1">The sequence shown here is derived from an EMBL/GenBank/DDBJ whole genome shotgun (WGS) entry which is preliminary data.</text>
</comment>
<keyword evidence="2" id="KW-1185">Reference proteome</keyword>